<proteinExistence type="predicted"/>
<sequence length="89" mass="9915">MVVIFLFSMSTQENKNCNEYRKPAAGSVSVHRKHPVPTARKILATVFRTDAEHKHPSSLREDPTIFSKALTSDSPRVSFVLPPVWAPVG</sequence>
<dbReference type="EMBL" id="JBJJXI010000049">
    <property type="protein sequence ID" value="KAL3401129.1"/>
    <property type="molecule type" value="Genomic_DNA"/>
</dbReference>
<dbReference type="Proteomes" id="UP001627154">
    <property type="component" value="Unassembled WGS sequence"/>
</dbReference>
<organism evidence="1 2">
    <name type="scientific">Trichogramma kaykai</name>
    <dbReference type="NCBI Taxonomy" id="54128"/>
    <lineage>
        <taxon>Eukaryota</taxon>
        <taxon>Metazoa</taxon>
        <taxon>Ecdysozoa</taxon>
        <taxon>Arthropoda</taxon>
        <taxon>Hexapoda</taxon>
        <taxon>Insecta</taxon>
        <taxon>Pterygota</taxon>
        <taxon>Neoptera</taxon>
        <taxon>Endopterygota</taxon>
        <taxon>Hymenoptera</taxon>
        <taxon>Apocrita</taxon>
        <taxon>Proctotrupomorpha</taxon>
        <taxon>Chalcidoidea</taxon>
        <taxon>Trichogrammatidae</taxon>
        <taxon>Trichogramma</taxon>
    </lineage>
</organism>
<evidence type="ECO:0000313" key="2">
    <source>
        <dbReference type="Proteomes" id="UP001627154"/>
    </source>
</evidence>
<dbReference type="AlphaFoldDB" id="A0ABD2X8D1"/>
<evidence type="ECO:0000313" key="1">
    <source>
        <dbReference type="EMBL" id="KAL3401129.1"/>
    </source>
</evidence>
<reference evidence="1 2" key="1">
    <citation type="journal article" date="2024" name="bioRxiv">
        <title>A reference genome for Trichogramma kaykai: A tiny desert-dwelling parasitoid wasp with competing sex-ratio distorters.</title>
        <authorList>
            <person name="Culotta J."/>
            <person name="Lindsey A.R."/>
        </authorList>
    </citation>
    <scope>NUCLEOTIDE SEQUENCE [LARGE SCALE GENOMIC DNA]</scope>
    <source>
        <strain evidence="1 2">KSX58</strain>
    </source>
</reference>
<comment type="caution">
    <text evidence="1">The sequence shown here is derived from an EMBL/GenBank/DDBJ whole genome shotgun (WGS) entry which is preliminary data.</text>
</comment>
<gene>
    <name evidence="1" type="ORF">TKK_005750</name>
</gene>
<name>A0ABD2X8D1_9HYME</name>
<protein>
    <submittedName>
        <fullName evidence="1">Uncharacterized protein</fullName>
    </submittedName>
</protein>
<keyword evidence="2" id="KW-1185">Reference proteome</keyword>
<accession>A0ABD2X8D1</accession>